<dbReference type="AlphaFoldDB" id="A0A8B6GTI4"/>
<feature type="transmembrane region" description="Helical" evidence="2">
    <location>
        <begin position="74"/>
        <end position="99"/>
    </location>
</feature>
<keyword evidence="2" id="KW-0812">Transmembrane</keyword>
<keyword evidence="2" id="KW-0472">Membrane</keyword>
<gene>
    <name evidence="3" type="ORF">MGAL_10B085301</name>
</gene>
<proteinExistence type="predicted"/>
<evidence type="ECO:0000313" key="4">
    <source>
        <dbReference type="Proteomes" id="UP000596742"/>
    </source>
</evidence>
<evidence type="ECO:0000256" key="2">
    <source>
        <dbReference type="SAM" id="Phobius"/>
    </source>
</evidence>
<organism evidence="3 4">
    <name type="scientific">Mytilus galloprovincialis</name>
    <name type="common">Mediterranean mussel</name>
    <dbReference type="NCBI Taxonomy" id="29158"/>
    <lineage>
        <taxon>Eukaryota</taxon>
        <taxon>Metazoa</taxon>
        <taxon>Spiralia</taxon>
        <taxon>Lophotrochozoa</taxon>
        <taxon>Mollusca</taxon>
        <taxon>Bivalvia</taxon>
        <taxon>Autobranchia</taxon>
        <taxon>Pteriomorphia</taxon>
        <taxon>Mytilida</taxon>
        <taxon>Mytiloidea</taxon>
        <taxon>Mytilidae</taxon>
        <taxon>Mytilinae</taxon>
        <taxon>Mytilus</taxon>
    </lineage>
</organism>
<protein>
    <submittedName>
        <fullName evidence="3">Uncharacterized protein</fullName>
    </submittedName>
</protein>
<name>A0A8B6GTI4_MYTGA</name>
<evidence type="ECO:0000256" key="1">
    <source>
        <dbReference type="SAM" id="MobiDB-lite"/>
    </source>
</evidence>
<reference evidence="3" key="1">
    <citation type="submission" date="2018-11" db="EMBL/GenBank/DDBJ databases">
        <authorList>
            <person name="Alioto T."/>
            <person name="Alioto T."/>
        </authorList>
    </citation>
    <scope>NUCLEOTIDE SEQUENCE</scope>
</reference>
<dbReference type="EMBL" id="UYJE01008931">
    <property type="protein sequence ID" value="VDI68661.1"/>
    <property type="molecule type" value="Genomic_DNA"/>
</dbReference>
<keyword evidence="2" id="KW-1133">Transmembrane helix</keyword>
<sequence>MCHTPMTTRLSRLHKKMIKLWFKLSNFSSNYKETIKEWNEEIILTEIPKLQNKEDTSVKYEEDDRESAVTMDKVIIIIVASSASTAVSMVICCIFVLIFRRLLCKNHCTDRKGTFNAGIATNVEITTHPSTLQEQHFTVNTNGNSDSQYETIDESSIIEMSNVRTDEERLASRNTNISSSSSDSKISNASGVASEDTEGYIHPYNTLEENWQSKGYQYTLCIAKTYTSKIPKQKLTAEEDSAKTSHFIQ</sequence>
<feature type="region of interest" description="Disordered" evidence="1">
    <location>
        <begin position="167"/>
        <end position="195"/>
    </location>
</feature>
<evidence type="ECO:0000313" key="3">
    <source>
        <dbReference type="EMBL" id="VDI68661.1"/>
    </source>
</evidence>
<dbReference type="OrthoDB" id="6144158at2759"/>
<feature type="compositionally biased region" description="Low complexity" evidence="1">
    <location>
        <begin position="172"/>
        <end position="190"/>
    </location>
</feature>
<dbReference type="Proteomes" id="UP000596742">
    <property type="component" value="Unassembled WGS sequence"/>
</dbReference>
<keyword evidence="4" id="KW-1185">Reference proteome</keyword>
<comment type="caution">
    <text evidence="3">The sequence shown here is derived from an EMBL/GenBank/DDBJ whole genome shotgun (WGS) entry which is preliminary data.</text>
</comment>
<accession>A0A8B6GTI4</accession>